<evidence type="ECO:0000313" key="2">
    <source>
        <dbReference type="Proteomes" id="UP000316331"/>
    </source>
</evidence>
<dbReference type="Proteomes" id="UP000316331">
    <property type="component" value="Unassembled WGS sequence"/>
</dbReference>
<keyword evidence="2" id="KW-1185">Reference proteome</keyword>
<proteinExistence type="predicted"/>
<reference evidence="1 2" key="1">
    <citation type="submission" date="2019-06" db="EMBL/GenBank/DDBJ databases">
        <title>Sequencing the genomes of 1000 actinobacteria strains.</title>
        <authorList>
            <person name="Klenk H.-P."/>
        </authorList>
    </citation>
    <scope>NUCLEOTIDE SEQUENCE [LARGE SCALE GENOMIC DNA]</scope>
    <source>
        <strain evidence="1 2">DSM 103495</strain>
    </source>
</reference>
<dbReference type="AlphaFoldDB" id="A0A543F7T3"/>
<comment type="caution">
    <text evidence="1">The sequence shown here is derived from an EMBL/GenBank/DDBJ whole genome shotgun (WGS) entry which is preliminary data.</text>
</comment>
<evidence type="ECO:0000313" key="1">
    <source>
        <dbReference type="EMBL" id="TQM29871.1"/>
    </source>
</evidence>
<dbReference type="EMBL" id="VFPG01000001">
    <property type="protein sequence ID" value="TQM29871.1"/>
    <property type="molecule type" value="Genomic_DNA"/>
</dbReference>
<name>A0A543F7T3_9NOCA</name>
<gene>
    <name evidence="1" type="ORF">FB390_1484</name>
</gene>
<sequence length="145" mass="14513">MPLIVVGGSVFQPSAMTKNGTHVLGTSEVWAEVPGWTADTSGFPGSVVVGNGLRCNGSASAATINAALPFSAGTSGSHQARLMLNGTTVLATGGMVTATSGTMTVAATVSLNDGDVITVQAWHNIGFQAFRATIGAGSGTYVRIN</sequence>
<accession>A0A543F7T3</accession>
<organism evidence="1 2">
    <name type="scientific">Nocardia bhagyanarayanae</name>
    <dbReference type="NCBI Taxonomy" id="1215925"/>
    <lineage>
        <taxon>Bacteria</taxon>
        <taxon>Bacillati</taxon>
        <taxon>Actinomycetota</taxon>
        <taxon>Actinomycetes</taxon>
        <taxon>Mycobacteriales</taxon>
        <taxon>Nocardiaceae</taxon>
        <taxon>Nocardia</taxon>
    </lineage>
</organism>
<protein>
    <submittedName>
        <fullName evidence="1">Uncharacterized protein</fullName>
    </submittedName>
</protein>